<keyword evidence="7" id="KW-1185">Reference proteome</keyword>
<keyword evidence="4" id="KW-0472">Membrane</keyword>
<dbReference type="Gene3D" id="3.40.50.10070">
    <property type="entry name" value="TolB, N-terminal domain"/>
    <property type="match status" value="1"/>
</dbReference>
<dbReference type="PROSITE" id="PS51755">
    <property type="entry name" value="OMPR_PHOB"/>
    <property type="match status" value="1"/>
</dbReference>
<feature type="DNA-binding region" description="OmpR/PhoB-type" evidence="2">
    <location>
        <begin position="6"/>
        <end position="104"/>
    </location>
</feature>
<dbReference type="Gene3D" id="1.10.10.10">
    <property type="entry name" value="Winged helix-like DNA-binding domain superfamily/Winged helix DNA-binding domain"/>
    <property type="match status" value="1"/>
</dbReference>
<evidence type="ECO:0000256" key="1">
    <source>
        <dbReference type="ARBA" id="ARBA00023125"/>
    </source>
</evidence>
<feature type="domain" description="OmpR/PhoB-type" evidence="5">
    <location>
        <begin position="6"/>
        <end position="104"/>
    </location>
</feature>
<dbReference type="SUPFAM" id="SSF46894">
    <property type="entry name" value="C-terminal effector domain of the bipartite response regulators"/>
    <property type="match status" value="1"/>
</dbReference>
<reference evidence="6 7" key="1">
    <citation type="submission" date="2020-04" db="EMBL/GenBank/DDBJ databases">
        <title>Thalassotalea sp. M1531, isolated from the surface of marine red alga.</title>
        <authorList>
            <person name="Pang L."/>
            <person name="Lu D.-C."/>
        </authorList>
    </citation>
    <scope>NUCLEOTIDE SEQUENCE [LARGE SCALE GENOMIC DNA]</scope>
    <source>
        <strain evidence="6 7">M1531</strain>
    </source>
</reference>
<evidence type="ECO:0000256" key="4">
    <source>
        <dbReference type="SAM" id="Phobius"/>
    </source>
</evidence>
<evidence type="ECO:0000313" key="6">
    <source>
        <dbReference type="EMBL" id="NMP31119.1"/>
    </source>
</evidence>
<feature type="coiled-coil region" evidence="3">
    <location>
        <begin position="677"/>
        <end position="704"/>
    </location>
</feature>
<keyword evidence="1 2" id="KW-0238">DNA-binding</keyword>
<dbReference type="InterPro" id="IPR011990">
    <property type="entry name" value="TPR-like_helical_dom_sf"/>
</dbReference>
<dbReference type="Pfam" id="PF00486">
    <property type="entry name" value="Trans_reg_C"/>
    <property type="match status" value="1"/>
</dbReference>
<keyword evidence="4" id="KW-1133">Transmembrane helix</keyword>
<accession>A0A7Y0LAT9</accession>
<evidence type="ECO:0000259" key="5">
    <source>
        <dbReference type="PROSITE" id="PS51755"/>
    </source>
</evidence>
<gene>
    <name evidence="6" type="ORF">HII17_06030</name>
</gene>
<organism evidence="6 7">
    <name type="scientific">Thalassotalea algicola</name>
    <dbReference type="NCBI Taxonomy" id="2716224"/>
    <lineage>
        <taxon>Bacteria</taxon>
        <taxon>Pseudomonadati</taxon>
        <taxon>Pseudomonadota</taxon>
        <taxon>Gammaproteobacteria</taxon>
        <taxon>Alteromonadales</taxon>
        <taxon>Colwelliaceae</taxon>
        <taxon>Thalassotalea</taxon>
    </lineage>
</organism>
<evidence type="ECO:0000256" key="2">
    <source>
        <dbReference type="PROSITE-ProRule" id="PRU01091"/>
    </source>
</evidence>
<dbReference type="Proteomes" id="UP000568664">
    <property type="component" value="Unassembled WGS sequence"/>
</dbReference>
<dbReference type="RefSeq" id="WP_169074458.1">
    <property type="nucleotide sequence ID" value="NZ_JABBXH010000002.1"/>
</dbReference>
<dbReference type="InterPro" id="IPR036388">
    <property type="entry name" value="WH-like_DNA-bd_sf"/>
</dbReference>
<dbReference type="GO" id="GO:0006355">
    <property type="term" value="P:regulation of DNA-templated transcription"/>
    <property type="evidence" value="ECO:0007669"/>
    <property type="project" value="InterPro"/>
</dbReference>
<proteinExistence type="predicted"/>
<dbReference type="InterPro" id="IPR016032">
    <property type="entry name" value="Sig_transdc_resp-reg_C-effctor"/>
</dbReference>
<feature type="transmembrane region" description="Helical" evidence="4">
    <location>
        <begin position="132"/>
        <end position="151"/>
    </location>
</feature>
<evidence type="ECO:0000313" key="7">
    <source>
        <dbReference type="Proteomes" id="UP000568664"/>
    </source>
</evidence>
<dbReference type="CDD" id="cd00383">
    <property type="entry name" value="trans_reg_C"/>
    <property type="match status" value="1"/>
</dbReference>
<name>A0A7Y0LAT9_9GAMM</name>
<sequence>MSLHNSQKYQLGRWIVCPITNTFQDADEQKSIDNKSMQVLLFLIQNSGQNVTKEQIIEHVWNESVVNEEILSVAISKIRKALEDKARQPTFIKTIPNVGYCLIAEVKPLVENTQPQEPPLNKFNQQINNRKPYIIASTLILLAIIFIVSFYRVDQEPENHNLAAIRSIAVVPFEDLSEKKDSIYFIEGLSDAIINQLSQSKPLKVISRDSSFNFKGNKDPHIIGNSLKVEAILDGSVQQLAEHVRINVQIISTFDGRLLWAKSFDSQNTNVFNLQDQISRDILQAIQPTSQPEVTVNTKIDSQAYEWFLMAQYHWRQRTPTSLSKAETYFNHSLELEPNYVDALIGLAITYGQFHYYANWTAKESVDKGLPYIEQALALAPNSPSALAAKGMLLTIMAGYSKTPLPILNEAQDMFIRSLALEDNATTHHWYSSLLNQMGEEALVVKHIERAIALNPLSASLKSIYSTYLAIRGRLDTAQKMHRRAMILDPDRVSNIVDSTHIFRNTPSSIIAIAEWHLNNSDLFEFCSSDEYCEQVVFSYLSIEQTEEANKILARMTSKHEHFKHSLKLIDYGLKGELANAVSLLDQLSKNHPNNYKYKYSLAIAQYRAGSYEQTRASLLNLYPDWRNAPAVDVTTDNYLALIHYGATLLKLNEQEYANVVLNNVEQFLLLDKVHDKAQAEMALAQLNAQLHNLSKATKHLRKALNHGWLETFDREWWTLQYDHLLKPLQHQTEFKTLVQEHQENVNKLVKQISLKLEDLKR</sequence>
<dbReference type="AlphaFoldDB" id="A0A7Y0LAT9"/>
<protein>
    <recommendedName>
        <fullName evidence="5">OmpR/PhoB-type domain-containing protein</fullName>
    </recommendedName>
</protein>
<dbReference type="SUPFAM" id="SSF48452">
    <property type="entry name" value="TPR-like"/>
    <property type="match status" value="2"/>
</dbReference>
<dbReference type="EMBL" id="JABBXH010000002">
    <property type="protein sequence ID" value="NMP31119.1"/>
    <property type="molecule type" value="Genomic_DNA"/>
</dbReference>
<evidence type="ECO:0000256" key="3">
    <source>
        <dbReference type="SAM" id="Coils"/>
    </source>
</evidence>
<dbReference type="InterPro" id="IPR001867">
    <property type="entry name" value="OmpR/PhoB-type_DNA-bd"/>
</dbReference>
<keyword evidence="3" id="KW-0175">Coiled coil</keyword>
<keyword evidence="4" id="KW-0812">Transmembrane</keyword>
<dbReference type="Gene3D" id="1.25.40.10">
    <property type="entry name" value="Tetratricopeptide repeat domain"/>
    <property type="match status" value="2"/>
</dbReference>
<comment type="caution">
    <text evidence="6">The sequence shown here is derived from an EMBL/GenBank/DDBJ whole genome shotgun (WGS) entry which is preliminary data.</text>
</comment>
<dbReference type="SMART" id="SM00862">
    <property type="entry name" value="Trans_reg_C"/>
    <property type="match status" value="1"/>
</dbReference>
<dbReference type="GO" id="GO:0000160">
    <property type="term" value="P:phosphorelay signal transduction system"/>
    <property type="evidence" value="ECO:0007669"/>
    <property type="project" value="InterPro"/>
</dbReference>
<dbReference type="GO" id="GO:0003677">
    <property type="term" value="F:DNA binding"/>
    <property type="evidence" value="ECO:0007669"/>
    <property type="project" value="UniProtKB-UniRule"/>
</dbReference>